<organism evidence="1">
    <name type="scientific">Arundo donax</name>
    <name type="common">Giant reed</name>
    <name type="synonym">Donax arundinaceus</name>
    <dbReference type="NCBI Taxonomy" id="35708"/>
    <lineage>
        <taxon>Eukaryota</taxon>
        <taxon>Viridiplantae</taxon>
        <taxon>Streptophyta</taxon>
        <taxon>Embryophyta</taxon>
        <taxon>Tracheophyta</taxon>
        <taxon>Spermatophyta</taxon>
        <taxon>Magnoliopsida</taxon>
        <taxon>Liliopsida</taxon>
        <taxon>Poales</taxon>
        <taxon>Poaceae</taxon>
        <taxon>PACMAD clade</taxon>
        <taxon>Arundinoideae</taxon>
        <taxon>Arundineae</taxon>
        <taxon>Arundo</taxon>
    </lineage>
</organism>
<sequence length="27" mass="2768">MAATAPLVPSSSVQGETNRYTNCLSIG</sequence>
<accession>A0A0A8YW63</accession>
<protein>
    <submittedName>
        <fullName evidence="1">Uncharacterized protein</fullName>
    </submittedName>
</protein>
<name>A0A0A8YW63_ARUDO</name>
<dbReference type="EMBL" id="GBRH01268282">
    <property type="protein sequence ID" value="JAD29613.1"/>
    <property type="molecule type" value="Transcribed_RNA"/>
</dbReference>
<reference evidence="1" key="1">
    <citation type="submission" date="2014-09" db="EMBL/GenBank/DDBJ databases">
        <authorList>
            <person name="Magalhaes I.L.F."/>
            <person name="Oliveira U."/>
            <person name="Santos F.R."/>
            <person name="Vidigal T.H.D.A."/>
            <person name="Brescovit A.D."/>
            <person name="Santos A.J."/>
        </authorList>
    </citation>
    <scope>NUCLEOTIDE SEQUENCE</scope>
    <source>
        <tissue evidence="1">Shoot tissue taken approximately 20 cm above the soil surface</tissue>
    </source>
</reference>
<reference evidence="1" key="2">
    <citation type="journal article" date="2015" name="Data Brief">
        <title>Shoot transcriptome of the giant reed, Arundo donax.</title>
        <authorList>
            <person name="Barrero R.A."/>
            <person name="Guerrero F.D."/>
            <person name="Moolhuijzen P."/>
            <person name="Goolsby J.A."/>
            <person name="Tidwell J."/>
            <person name="Bellgard S.E."/>
            <person name="Bellgard M.I."/>
        </authorList>
    </citation>
    <scope>NUCLEOTIDE SEQUENCE</scope>
    <source>
        <tissue evidence="1">Shoot tissue taken approximately 20 cm above the soil surface</tissue>
    </source>
</reference>
<evidence type="ECO:0000313" key="1">
    <source>
        <dbReference type="EMBL" id="JAD29613.1"/>
    </source>
</evidence>
<dbReference type="AlphaFoldDB" id="A0A0A8YW63"/>
<proteinExistence type="predicted"/>